<evidence type="ECO:0000256" key="8">
    <source>
        <dbReference type="ARBA" id="ARBA00032055"/>
    </source>
</evidence>
<protein>
    <recommendedName>
        <fullName evidence="9">Small ribosomal subunit protein mS40</fullName>
    </recommendedName>
    <alternativeName>
        <fullName evidence="8">28S ribosomal protein S18-2, mitochondrial</fullName>
    </alternativeName>
    <alternativeName>
        <fullName evidence="10">28S ribosomal protein S18b, mitochondrial</fullName>
    </alternativeName>
</protein>
<evidence type="ECO:0000256" key="9">
    <source>
        <dbReference type="ARBA" id="ARBA00035130"/>
    </source>
</evidence>
<evidence type="ECO:0000256" key="10">
    <source>
        <dbReference type="ARBA" id="ARBA00035515"/>
    </source>
</evidence>
<organism evidence="12 13">
    <name type="scientific">Chrysolophus pictus</name>
    <name type="common">Golden pheasant</name>
    <name type="synonym">Phasianus pictus</name>
    <dbReference type="NCBI Taxonomy" id="9089"/>
    <lineage>
        <taxon>Eukaryota</taxon>
        <taxon>Metazoa</taxon>
        <taxon>Chordata</taxon>
        <taxon>Craniata</taxon>
        <taxon>Vertebrata</taxon>
        <taxon>Euteleostomi</taxon>
        <taxon>Archelosauria</taxon>
        <taxon>Archosauria</taxon>
        <taxon>Dinosauria</taxon>
        <taxon>Saurischia</taxon>
        <taxon>Theropoda</taxon>
        <taxon>Coelurosauria</taxon>
        <taxon>Aves</taxon>
        <taxon>Neognathae</taxon>
        <taxon>Galloanserae</taxon>
        <taxon>Galliformes</taxon>
        <taxon>Phasianidae</taxon>
        <taxon>Phasianinae</taxon>
        <taxon>Chrysolophus</taxon>
    </lineage>
</organism>
<dbReference type="InterPro" id="IPR001648">
    <property type="entry name" value="Ribosomal_bS18"/>
</dbReference>
<keyword evidence="5" id="KW-0689">Ribosomal protein</keyword>
<accession>A0A8C3LAR6</accession>
<dbReference type="PANTHER" id="PTHR13329">
    <property type="entry name" value="MITOCHONDRIAL RIBOSOMAL PROTEIN S18B"/>
    <property type="match status" value="1"/>
</dbReference>
<dbReference type="AlphaFoldDB" id="A0A8C3LAR6"/>
<evidence type="ECO:0000256" key="1">
    <source>
        <dbReference type="ARBA" id="ARBA00004173"/>
    </source>
</evidence>
<feature type="compositionally biased region" description="Gly residues" evidence="11">
    <location>
        <begin position="220"/>
        <end position="234"/>
    </location>
</feature>
<dbReference type="Gene3D" id="4.10.640.10">
    <property type="entry name" value="Ribosomal protein S18"/>
    <property type="match status" value="1"/>
</dbReference>
<name>A0A8C3LAR6_CHRPC</name>
<keyword evidence="6" id="KW-0496">Mitochondrion</keyword>
<evidence type="ECO:0000256" key="7">
    <source>
        <dbReference type="ARBA" id="ARBA00023274"/>
    </source>
</evidence>
<evidence type="ECO:0000256" key="6">
    <source>
        <dbReference type="ARBA" id="ARBA00023128"/>
    </source>
</evidence>
<evidence type="ECO:0000256" key="5">
    <source>
        <dbReference type="ARBA" id="ARBA00022980"/>
    </source>
</evidence>
<evidence type="ECO:0000256" key="3">
    <source>
        <dbReference type="ARBA" id="ARBA00022553"/>
    </source>
</evidence>
<evidence type="ECO:0000256" key="4">
    <source>
        <dbReference type="ARBA" id="ARBA00022946"/>
    </source>
</evidence>
<dbReference type="GO" id="GO:0003735">
    <property type="term" value="F:structural constituent of ribosome"/>
    <property type="evidence" value="ECO:0007669"/>
    <property type="project" value="InterPro"/>
</dbReference>
<dbReference type="InterPro" id="IPR040054">
    <property type="entry name" value="MRPS18B"/>
</dbReference>
<evidence type="ECO:0000256" key="2">
    <source>
        <dbReference type="ARBA" id="ARBA00006136"/>
    </source>
</evidence>
<reference evidence="12" key="1">
    <citation type="submission" date="2025-08" db="UniProtKB">
        <authorList>
            <consortium name="Ensembl"/>
        </authorList>
    </citation>
    <scope>IDENTIFICATION</scope>
</reference>
<dbReference type="PANTHER" id="PTHR13329:SF2">
    <property type="entry name" value="SMALL RIBOSOMAL SUBUNIT PROTEIN MS40"/>
    <property type="match status" value="1"/>
</dbReference>
<keyword evidence="3" id="KW-0597">Phosphoprotein</keyword>
<evidence type="ECO:0000313" key="12">
    <source>
        <dbReference type="Ensembl" id="ENSCPIP00010007420.1"/>
    </source>
</evidence>
<evidence type="ECO:0000256" key="11">
    <source>
        <dbReference type="SAM" id="MobiDB-lite"/>
    </source>
</evidence>
<dbReference type="Pfam" id="PF01084">
    <property type="entry name" value="Ribosomal_S18"/>
    <property type="match status" value="1"/>
</dbReference>
<dbReference type="GO" id="GO:0005739">
    <property type="term" value="C:mitochondrion"/>
    <property type="evidence" value="ECO:0007669"/>
    <property type="project" value="UniProtKB-SubCell"/>
</dbReference>
<proteinExistence type="inferred from homology"/>
<dbReference type="GO" id="GO:1990904">
    <property type="term" value="C:ribonucleoprotein complex"/>
    <property type="evidence" value="ECO:0007669"/>
    <property type="project" value="UniProtKB-KW"/>
</dbReference>
<dbReference type="SUPFAM" id="SSF46911">
    <property type="entry name" value="Ribosomal protein S18"/>
    <property type="match status" value="1"/>
</dbReference>
<keyword evidence="4" id="KW-0809">Transit peptide</keyword>
<comment type="similarity">
    <text evidence="2">Belongs to the bacterial ribosomal protein bS18 family. Mitochondrion-specific ribosomal protein mS40 subfamily.</text>
</comment>
<keyword evidence="13" id="KW-1185">Reference proteome</keyword>
<dbReference type="Ensembl" id="ENSCPIT00010008759.1">
    <property type="protein sequence ID" value="ENSCPIP00010007420.1"/>
    <property type="gene ID" value="ENSCPIG00010005784.1"/>
</dbReference>
<keyword evidence="7" id="KW-0687">Ribonucleoprotein</keyword>
<evidence type="ECO:0000313" key="13">
    <source>
        <dbReference type="Proteomes" id="UP000694543"/>
    </source>
</evidence>
<dbReference type="GO" id="GO:0032543">
    <property type="term" value="P:mitochondrial translation"/>
    <property type="evidence" value="ECO:0007669"/>
    <property type="project" value="InterPro"/>
</dbReference>
<dbReference type="InterPro" id="IPR036870">
    <property type="entry name" value="Ribosomal_bS18_sf"/>
</dbReference>
<sequence length="234" mass="25071">MGLGVKGGAQKWGEKGGNSFCSFLFSSSSSSSSSWQNVKLLEQFVCPHSGSIFHGGGGGQKWGEKGGNSFCSFLFSSSSSSSSSWQNVKLLEQFVCPHSGSIFHPTHTGVCMKQHKLLLKAIAQAQDHGLLWLRVPFVPPPSDNYLTPHSAIGKTPPGPQLREGRVWYPWYEWQQPPAAAIARLRRIYKDYLKEEEKGGGGAAEALGEGQKAGSEMGVEGQKGGVEGQKGGTEG</sequence>
<dbReference type="GO" id="GO:0005840">
    <property type="term" value="C:ribosome"/>
    <property type="evidence" value="ECO:0007669"/>
    <property type="project" value="UniProtKB-KW"/>
</dbReference>
<comment type="subcellular location">
    <subcellularLocation>
        <location evidence="1">Mitochondrion</location>
    </subcellularLocation>
</comment>
<feature type="compositionally biased region" description="Low complexity" evidence="11">
    <location>
        <begin position="203"/>
        <end position="219"/>
    </location>
</feature>
<reference evidence="12" key="2">
    <citation type="submission" date="2025-09" db="UniProtKB">
        <authorList>
            <consortium name="Ensembl"/>
        </authorList>
    </citation>
    <scope>IDENTIFICATION</scope>
</reference>
<dbReference type="Proteomes" id="UP000694543">
    <property type="component" value="Unplaced"/>
</dbReference>
<feature type="region of interest" description="Disordered" evidence="11">
    <location>
        <begin position="195"/>
        <end position="234"/>
    </location>
</feature>